<dbReference type="InterPro" id="IPR013320">
    <property type="entry name" value="ConA-like_dom_sf"/>
</dbReference>
<dbReference type="NCBIfam" id="TIGR01451">
    <property type="entry name" value="B_ant_repeat"/>
    <property type="match status" value="2"/>
</dbReference>
<dbReference type="Pfam" id="PF01345">
    <property type="entry name" value="DUF11"/>
    <property type="match status" value="1"/>
</dbReference>
<proteinExistence type="predicted"/>
<evidence type="ECO:0000256" key="1">
    <source>
        <dbReference type="SAM" id="MobiDB-lite"/>
    </source>
</evidence>
<feature type="domain" description="DUF11" evidence="2">
    <location>
        <begin position="297"/>
        <end position="420"/>
    </location>
</feature>
<dbReference type="SUPFAM" id="SSF49899">
    <property type="entry name" value="Concanavalin A-like lectins/glucanases"/>
    <property type="match status" value="1"/>
</dbReference>
<dbReference type="InterPro" id="IPR013783">
    <property type="entry name" value="Ig-like_fold"/>
</dbReference>
<evidence type="ECO:0000313" key="4">
    <source>
        <dbReference type="Proteomes" id="UP000266178"/>
    </source>
</evidence>
<dbReference type="EMBL" id="QWLB01000030">
    <property type="protein sequence ID" value="RIH91884.1"/>
    <property type="molecule type" value="Genomic_DNA"/>
</dbReference>
<dbReference type="InterPro" id="IPR047589">
    <property type="entry name" value="DUF11_rpt"/>
</dbReference>
<dbReference type="SUPFAM" id="SSF117074">
    <property type="entry name" value="Hypothetical protein PA1324"/>
    <property type="match status" value="1"/>
</dbReference>
<dbReference type="RefSeq" id="WP_147021182.1">
    <property type="nucleotide sequence ID" value="NZ_BJXM01000012.1"/>
</dbReference>
<keyword evidence="4" id="KW-1185">Reference proteome</keyword>
<gene>
    <name evidence="3" type="ORF">Mgrana_02248</name>
</gene>
<feature type="region of interest" description="Disordered" evidence="1">
    <location>
        <begin position="397"/>
        <end position="418"/>
    </location>
</feature>
<sequence>MSRPYTLLKYLQCLLGAALSLRFALLGVIGIAGLAWAQFPITQSFTTNTAPGWVLGGNASLTSGGVDPAGAGYLRLTGNSGNQKGYAYYNVAFPSSLGVTIDFEYLAWGGSGADGISMFLFDGSTTSFKIGDFGGGLGYCQGYSSALVGGLSNAYVGIGLDEFGNFASSTDRCPNGGPGVRPDALSIRGPGNGNSGYAYLTGTGTLAAGIDYPGGTARPAASTYYRRVNVSIVPSGSSYSITVSWQTSPGGAFTTLLGPYTMPSPPPSTLKLGFAASTGGSTNYHEIRNVSVNLPADLSISKTGPANGVAGAPISYILTASNAGPNAVTGATITDTVPASITNVTWSCSASPLASCGATSGSGNNLSLSANLPVGQTVTVTVNGTISPVAGATTITNTASISPPTDRTDSNPANNTASVNTAITGYTVSGTVYSDLEPDGVRAPSETGTGLSLYAKLAQAAGSSCTPPALLAAAVNPSTGGYSFPGVGPGSYCIVLSGNNSLSDLTPSLPTGSGSWRFVNPPNGQLQVTVPAANLPGQDFGLFNGGQVTGRVFYDNGEGGGTANDALQNGTERGVPNVRVSAAQGSNIRSALTDSQGNYILWLPASLFVAGNVVLSHAQPAPTGTNLGGGSVVLASGFNAPAAQQRNLNYTLGQNYLGYNFGIVKPSLFSPAQSGQSTSPGTVTYSHLFKPGTLGSVTLSLSGGSYAYQVRRDASCDGNFGGTASAWQNLPLSFNVDSTWPRDPDGGLKGCALEVRVVVPAGQPSGAVDSATFTANLLWSGNPNVTDPEVLTDTTSIGTLGALSLYKQVRNCGSGACSGAYSTNVSGAPGNVLEYCINYRNLSTQTLTQVVITDPVPFFTNYVLGSLSLNGSTLTDAADSDAGQVLSGVVRVQVGTLGPGGNGQVCYRVQIR</sequence>
<protein>
    <recommendedName>
        <fullName evidence="2">DUF11 domain-containing protein</fullName>
    </recommendedName>
</protein>
<comment type="caution">
    <text evidence="3">The sequence shown here is derived from an EMBL/GenBank/DDBJ whole genome shotgun (WGS) entry which is preliminary data.</text>
</comment>
<organism evidence="3 4">
    <name type="scientific">Meiothermus granaticius NBRC 107808</name>
    <dbReference type="NCBI Taxonomy" id="1227551"/>
    <lineage>
        <taxon>Bacteria</taxon>
        <taxon>Thermotogati</taxon>
        <taxon>Deinococcota</taxon>
        <taxon>Deinococci</taxon>
        <taxon>Thermales</taxon>
        <taxon>Thermaceae</taxon>
        <taxon>Meiothermus</taxon>
    </lineage>
</organism>
<reference evidence="3 4" key="1">
    <citation type="submission" date="2018-08" db="EMBL/GenBank/DDBJ databases">
        <title>Meiothermus granaticius genome AF-68 sequencing project.</title>
        <authorList>
            <person name="Da Costa M.S."/>
            <person name="Albuquerque L."/>
            <person name="Raposo P."/>
            <person name="Froufe H.J.C."/>
            <person name="Barroso C.S."/>
            <person name="Egas C."/>
        </authorList>
    </citation>
    <scope>NUCLEOTIDE SEQUENCE [LARGE SCALE GENOMIC DNA]</scope>
    <source>
        <strain evidence="3 4">AF-68</strain>
    </source>
</reference>
<evidence type="ECO:0000259" key="2">
    <source>
        <dbReference type="Pfam" id="PF01345"/>
    </source>
</evidence>
<dbReference type="OrthoDB" id="28649at2"/>
<dbReference type="Gene3D" id="2.60.120.200">
    <property type="match status" value="1"/>
</dbReference>
<dbReference type="InterPro" id="IPR001434">
    <property type="entry name" value="OmcB-like_DUF11"/>
</dbReference>
<name>A0A399F5F4_9DEIN</name>
<dbReference type="PANTHER" id="PTHR34819:SF5">
    <property type="entry name" value="CONSERVED REPEAT DOMAIN PROTEIN"/>
    <property type="match status" value="1"/>
</dbReference>
<dbReference type="AlphaFoldDB" id="A0A399F5F4"/>
<dbReference type="PANTHER" id="PTHR34819">
    <property type="entry name" value="LARGE CYSTEINE-RICH PERIPLASMIC PROTEIN OMCB"/>
    <property type="match status" value="1"/>
</dbReference>
<dbReference type="Proteomes" id="UP000266178">
    <property type="component" value="Unassembled WGS sequence"/>
</dbReference>
<dbReference type="InterPro" id="IPR051172">
    <property type="entry name" value="Chlamydia_OmcB"/>
</dbReference>
<dbReference type="Gene3D" id="2.60.40.10">
    <property type="entry name" value="Immunoglobulins"/>
    <property type="match status" value="3"/>
</dbReference>
<accession>A0A399F5F4</accession>
<evidence type="ECO:0000313" key="3">
    <source>
        <dbReference type="EMBL" id="RIH91884.1"/>
    </source>
</evidence>